<keyword evidence="4 10" id="KW-0863">Zinc-finger</keyword>
<keyword evidence="3" id="KW-0677">Repeat</keyword>
<dbReference type="GO" id="GO:0008270">
    <property type="term" value="F:zinc ion binding"/>
    <property type="evidence" value="ECO:0007669"/>
    <property type="project" value="UniProtKB-KW"/>
</dbReference>
<feature type="compositionally biased region" description="Acidic residues" evidence="11">
    <location>
        <begin position="686"/>
        <end position="697"/>
    </location>
</feature>
<feature type="region of interest" description="Disordered" evidence="11">
    <location>
        <begin position="542"/>
        <end position="567"/>
    </location>
</feature>
<dbReference type="InterPro" id="IPR013087">
    <property type="entry name" value="Znf_C2H2_type"/>
</dbReference>
<feature type="compositionally biased region" description="Acidic residues" evidence="11">
    <location>
        <begin position="621"/>
        <end position="633"/>
    </location>
</feature>
<feature type="domain" description="C2H2-type" evidence="12">
    <location>
        <begin position="1053"/>
        <end position="1080"/>
    </location>
</feature>
<keyword evidence="7" id="KW-0238">DNA-binding</keyword>
<feature type="domain" description="C2H2-type" evidence="12">
    <location>
        <begin position="1171"/>
        <end position="1196"/>
    </location>
</feature>
<name>A0A226DDR2_FOLCA</name>
<protein>
    <submittedName>
        <fullName evidence="13">Zinc finger protein 26</fullName>
    </submittedName>
</protein>
<keyword evidence="6" id="KW-0805">Transcription regulation</keyword>
<feature type="region of interest" description="Disordered" evidence="11">
    <location>
        <begin position="1200"/>
        <end position="1223"/>
    </location>
</feature>
<keyword evidence="2" id="KW-0479">Metal-binding</keyword>
<feature type="domain" description="C2H2-type" evidence="12">
    <location>
        <begin position="1081"/>
        <end position="1108"/>
    </location>
</feature>
<evidence type="ECO:0000259" key="12">
    <source>
        <dbReference type="PROSITE" id="PS50157"/>
    </source>
</evidence>
<comment type="subcellular location">
    <subcellularLocation>
        <location evidence="1">Nucleus</location>
    </subcellularLocation>
</comment>
<dbReference type="InterPro" id="IPR036236">
    <property type="entry name" value="Znf_C2H2_sf"/>
</dbReference>
<dbReference type="PROSITE" id="PS50157">
    <property type="entry name" value="ZINC_FINGER_C2H2_2"/>
    <property type="match status" value="16"/>
</dbReference>
<evidence type="ECO:0000256" key="11">
    <source>
        <dbReference type="SAM" id="MobiDB-lite"/>
    </source>
</evidence>
<dbReference type="Pfam" id="PF13912">
    <property type="entry name" value="zf-C2H2_6"/>
    <property type="match status" value="1"/>
</dbReference>
<keyword evidence="8" id="KW-0804">Transcription</keyword>
<organism evidence="13 14">
    <name type="scientific">Folsomia candida</name>
    <name type="common">Springtail</name>
    <dbReference type="NCBI Taxonomy" id="158441"/>
    <lineage>
        <taxon>Eukaryota</taxon>
        <taxon>Metazoa</taxon>
        <taxon>Ecdysozoa</taxon>
        <taxon>Arthropoda</taxon>
        <taxon>Hexapoda</taxon>
        <taxon>Collembola</taxon>
        <taxon>Entomobryomorpha</taxon>
        <taxon>Isotomoidea</taxon>
        <taxon>Isotomidae</taxon>
        <taxon>Proisotominae</taxon>
        <taxon>Folsomia</taxon>
    </lineage>
</organism>
<dbReference type="FunFam" id="3.30.160.60:FF:000671">
    <property type="entry name" value="Zinc finger protein 26"/>
    <property type="match status" value="1"/>
</dbReference>
<accession>A0A226DDR2</accession>
<evidence type="ECO:0000256" key="6">
    <source>
        <dbReference type="ARBA" id="ARBA00023015"/>
    </source>
</evidence>
<feature type="domain" description="C2H2-type" evidence="12">
    <location>
        <begin position="853"/>
        <end position="882"/>
    </location>
</feature>
<feature type="compositionally biased region" description="Acidic residues" evidence="11">
    <location>
        <begin position="603"/>
        <end position="612"/>
    </location>
</feature>
<keyword evidence="14" id="KW-1185">Reference proteome</keyword>
<feature type="domain" description="C2H2-type" evidence="12">
    <location>
        <begin position="1025"/>
        <end position="1052"/>
    </location>
</feature>
<dbReference type="GO" id="GO:0006357">
    <property type="term" value="P:regulation of transcription by RNA polymerase II"/>
    <property type="evidence" value="ECO:0007669"/>
    <property type="project" value="TreeGrafter"/>
</dbReference>
<dbReference type="PANTHER" id="PTHR24404:SF114">
    <property type="entry name" value="KLUMPFUSS, ISOFORM B-RELATED"/>
    <property type="match status" value="1"/>
</dbReference>
<feature type="domain" description="C2H2-type" evidence="12">
    <location>
        <begin position="384"/>
        <end position="411"/>
    </location>
</feature>
<evidence type="ECO:0000256" key="9">
    <source>
        <dbReference type="ARBA" id="ARBA00023242"/>
    </source>
</evidence>
<feature type="domain" description="C2H2-type" evidence="12">
    <location>
        <begin position="117"/>
        <end position="140"/>
    </location>
</feature>
<feature type="domain" description="C2H2-type" evidence="12">
    <location>
        <begin position="913"/>
        <end position="940"/>
    </location>
</feature>
<evidence type="ECO:0000256" key="10">
    <source>
        <dbReference type="PROSITE-ProRule" id="PRU00042"/>
    </source>
</evidence>
<reference evidence="13 14" key="1">
    <citation type="submission" date="2015-12" db="EMBL/GenBank/DDBJ databases">
        <title>The genome of Folsomia candida.</title>
        <authorList>
            <person name="Faddeeva A."/>
            <person name="Derks M.F."/>
            <person name="Anvar Y."/>
            <person name="Smit S."/>
            <person name="Van Straalen N."/>
            <person name="Roelofs D."/>
        </authorList>
    </citation>
    <scope>NUCLEOTIDE SEQUENCE [LARGE SCALE GENOMIC DNA]</scope>
    <source>
        <strain evidence="13 14">VU population</strain>
        <tissue evidence="13">Whole body</tissue>
    </source>
</reference>
<evidence type="ECO:0000256" key="2">
    <source>
        <dbReference type="ARBA" id="ARBA00022723"/>
    </source>
</evidence>
<evidence type="ECO:0000313" key="13">
    <source>
        <dbReference type="EMBL" id="OXA42336.1"/>
    </source>
</evidence>
<feature type="compositionally biased region" description="Basic and acidic residues" evidence="11">
    <location>
        <begin position="1211"/>
        <end position="1223"/>
    </location>
</feature>
<feature type="compositionally biased region" description="Basic and acidic residues" evidence="11">
    <location>
        <begin position="646"/>
        <end position="685"/>
    </location>
</feature>
<dbReference type="GO" id="GO:0005634">
    <property type="term" value="C:nucleus"/>
    <property type="evidence" value="ECO:0007669"/>
    <property type="project" value="UniProtKB-SubCell"/>
</dbReference>
<dbReference type="OMA" id="HVETHAV"/>
<dbReference type="FunFam" id="3.30.160.60:FF:000446">
    <property type="entry name" value="Zinc finger protein"/>
    <property type="match status" value="1"/>
</dbReference>
<dbReference type="SUPFAM" id="SSF57667">
    <property type="entry name" value="beta-beta-alpha zinc fingers"/>
    <property type="match status" value="9"/>
</dbReference>
<evidence type="ECO:0000256" key="1">
    <source>
        <dbReference type="ARBA" id="ARBA00004123"/>
    </source>
</evidence>
<dbReference type="FunFam" id="3.30.160.60:FF:000322">
    <property type="entry name" value="GDNF-inducible zinc finger protein 1"/>
    <property type="match status" value="1"/>
</dbReference>
<comment type="caution">
    <text evidence="13">The sequence shown here is derived from an EMBL/GenBank/DDBJ whole genome shotgun (WGS) entry which is preliminary data.</text>
</comment>
<feature type="domain" description="C2H2-type" evidence="12">
    <location>
        <begin position="1142"/>
        <end position="1170"/>
    </location>
</feature>
<evidence type="ECO:0000313" key="14">
    <source>
        <dbReference type="Proteomes" id="UP000198287"/>
    </source>
</evidence>
<gene>
    <name evidence="13" type="ORF">Fcan01_22695</name>
</gene>
<feature type="domain" description="C2H2-type" evidence="12">
    <location>
        <begin position="797"/>
        <end position="820"/>
    </location>
</feature>
<dbReference type="Gene3D" id="3.30.160.60">
    <property type="entry name" value="Classic Zinc Finger"/>
    <property type="match status" value="15"/>
</dbReference>
<feature type="domain" description="C2H2-type" evidence="12">
    <location>
        <begin position="303"/>
        <end position="330"/>
    </location>
</feature>
<dbReference type="GO" id="GO:0003700">
    <property type="term" value="F:DNA-binding transcription factor activity"/>
    <property type="evidence" value="ECO:0007669"/>
    <property type="project" value="TreeGrafter"/>
</dbReference>
<feature type="region of interest" description="Disordered" evidence="11">
    <location>
        <begin position="718"/>
        <end position="787"/>
    </location>
</feature>
<dbReference type="SMART" id="SM00355">
    <property type="entry name" value="ZnF_C2H2"/>
    <property type="match status" value="24"/>
</dbReference>
<feature type="domain" description="C2H2-type" evidence="12">
    <location>
        <begin position="467"/>
        <end position="494"/>
    </location>
</feature>
<dbReference type="PROSITE" id="PS00028">
    <property type="entry name" value="ZINC_FINGER_C2H2_1"/>
    <property type="match status" value="18"/>
</dbReference>
<feature type="domain" description="C2H2-type" evidence="12">
    <location>
        <begin position="969"/>
        <end position="997"/>
    </location>
</feature>
<evidence type="ECO:0000256" key="5">
    <source>
        <dbReference type="ARBA" id="ARBA00022833"/>
    </source>
</evidence>
<dbReference type="OrthoDB" id="6910977at2759"/>
<keyword evidence="9" id="KW-0539">Nucleus</keyword>
<dbReference type="InterPro" id="IPR050589">
    <property type="entry name" value="Ikaros_C2H2-ZF"/>
</dbReference>
<dbReference type="PANTHER" id="PTHR24404">
    <property type="entry name" value="ZINC FINGER PROTEIN"/>
    <property type="match status" value="1"/>
</dbReference>
<feature type="region of interest" description="Disordered" evidence="11">
    <location>
        <begin position="1"/>
        <end position="42"/>
    </location>
</feature>
<dbReference type="AlphaFoldDB" id="A0A226DDR2"/>
<keyword evidence="5" id="KW-0862">Zinc</keyword>
<dbReference type="GO" id="GO:0000978">
    <property type="term" value="F:RNA polymerase II cis-regulatory region sequence-specific DNA binding"/>
    <property type="evidence" value="ECO:0007669"/>
    <property type="project" value="TreeGrafter"/>
</dbReference>
<sequence length="1223" mass="140291">MDHGQQMDHVAMEFGKLSGEISGDDDKPPPKKARKPRPPEVKAAMLEKRKKTVPELLGPLVDTPDGRKMYENFEISLENGIYTCVTCGFFTGPQYQQNWRRLQIIKMHIKAKHSNAYRCHLCEKNFTTHRFHQLHLQKMHPPTELVSLQLCNLCGKSVASLDAHFWSHHKTPEEKAEVIQSGKGFAILPCPKCGKEFAGFDKLAAHQTMGFRCKGNQLANYPTGNANRKLPCPTCGKMCFLVNLAQHEWTHKNAAEKEESLRLGTAPVARCDICDKLVVHSGFKKHMEIHENKKPEVEEGTRFRCEWEGCDRTFSREGYLLRHKRVDHEGGGIKENERVRKYEDVDLLRCPDPACSSRRFTSRAHLQDHIGRRHKFKVRAERPFKCDICQARFLIRSDLTKHTKNHPPREAFTLTCPHCPMLFVKSRLLRMHLTLEHSAPHEGATERARRVREKQISEAQKLGDRPFKCAICRAGFSIEPYLALHLRNHRPREEYTLTCPLCPVLFAKKQPSRFHLTVEHGAPKESNAARMRRYHAMRKKAKMKADNNYDDDERYANDPGCSSTRRVTRSRSKRVLIEHDPDDEIEIKEEDCAIRDVLSSSSEGEEIDDDPDYFGTSDEIKSEDEESNCDLDDNTMTKDNEDEVEEANRGADLDDEKVKVEQHAGDLGEDTHTTIEGNDEIKREKEEDDDGEDDDDNFDHVDDHVDWSEFSFDYGDSYSPSALEMRDPLQQNDTDDGDESAFGITPHPPKTRRMGPIEKIKAAPRPPKTRDESSPPGKQDTTTTSFSRISSFNPHSFKCPTCNRSFAKEVTLTRHVGRGHPFACTAPTCSSIFETEKARNVHLKSAHPGLTAYQCAICAYKFIHAWALARHMVIRHETGEKKFPCDKCGKSFALEENLRRHVDLHKVEGEKPIVCDVCDSRFEDDARLARHVETHAVKRFSCTECVTSFACSEGLERHIRLRHTGEKPAKCDLCEESFIDRQALRRHVAQVHVQSSHVCEICGKSFCFIDGFKTHLKRHDESKRHTCETCSAKFLDRDRLTTHRIREHGADPWVCEQCGATFTTMSGFYLHKKSHSGEKPHKCDLCDARFLLRRVMLDHRRTHTGERPFSCPHCEYASKTKRTLRNHVDKMHRPGYVAPRNFRCAQCEKRYPSNVELEAHVRQVHTGERPFVCEQDGCGSAFAQKRSLVLHLRNTHKIGERKSGLKLPSRKRPEVREEEGGNE</sequence>
<dbReference type="Proteomes" id="UP000198287">
    <property type="component" value="Unassembled WGS sequence"/>
</dbReference>
<proteinExistence type="predicted"/>
<dbReference type="EMBL" id="LNIX01000026">
    <property type="protein sequence ID" value="OXA42336.1"/>
    <property type="molecule type" value="Genomic_DNA"/>
</dbReference>
<feature type="domain" description="C2H2-type" evidence="12">
    <location>
        <begin position="883"/>
        <end position="910"/>
    </location>
</feature>
<feature type="domain" description="C2H2-type" evidence="12">
    <location>
        <begin position="997"/>
        <end position="1024"/>
    </location>
</feature>
<feature type="region of interest" description="Disordered" evidence="11">
    <location>
        <begin position="598"/>
        <end position="702"/>
    </location>
</feature>
<evidence type="ECO:0000256" key="8">
    <source>
        <dbReference type="ARBA" id="ARBA00023163"/>
    </source>
</evidence>
<evidence type="ECO:0000256" key="4">
    <source>
        <dbReference type="ARBA" id="ARBA00022771"/>
    </source>
</evidence>
<evidence type="ECO:0000256" key="3">
    <source>
        <dbReference type="ARBA" id="ARBA00022737"/>
    </source>
</evidence>
<dbReference type="Pfam" id="PF00096">
    <property type="entry name" value="zf-C2H2"/>
    <property type="match status" value="3"/>
</dbReference>
<feature type="domain" description="C2H2-type" evidence="12">
    <location>
        <begin position="940"/>
        <end position="968"/>
    </location>
</feature>
<evidence type="ECO:0000256" key="7">
    <source>
        <dbReference type="ARBA" id="ARBA00023125"/>
    </source>
</evidence>